<gene>
    <name evidence="1" type="ORF">MP1_gp0183</name>
</gene>
<keyword evidence="2" id="KW-1185">Reference proteome</keyword>
<evidence type="ECO:0000313" key="2">
    <source>
        <dbReference type="Proteomes" id="UP000203816"/>
    </source>
</evidence>
<evidence type="ECO:0000313" key="1">
    <source>
        <dbReference type="EMBL" id="ANM46639.1"/>
    </source>
</evidence>
<proteinExistence type="predicted"/>
<dbReference type="RefSeq" id="YP_009280041.1">
    <property type="nucleotide sequence ID" value="NC_031020.1"/>
</dbReference>
<reference evidence="1 2" key="1">
    <citation type="submission" date="2016-04" db="EMBL/GenBank/DDBJ databases">
        <title>Comparative genomics of Morganella phages MP1 and MP2 define new clades among the T4 and T7-like Viruses.</title>
        <authorList>
            <person name="Pinto G."/>
            <person name="Oliveira A."/>
            <person name="Malgorzata L."/>
            <person name="Kropinski A."/>
            <person name="Azeredo J."/>
        </authorList>
    </citation>
    <scope>NUCLEOTIDE SEQUENCE [LARGE SCALE GENOMIC DNA]</scope>
</reference>
<dbReference type="EMBL" id="KX078569">
    <property type="protein sequence ID" value="ANM46639.1"/>
    <property type="molecule type" value="Genomic_DNA"/>
</dbReference>
<protein>
    <submittedName>
        <fullName evidence="1">Uncharacterized protein</fullName>
    </submittedName>
</protein>
<dbReference type="GeneID" id="29059268"/>
<dbReference type="KEGG" id="vg:29059268"/>
<sequence length="66" mass="7755">MTNDQKTKLLELISLHVEDQIDQALDDEYDFDQIMTVDQYEQLVSEKTHRAKLVSEVNLLEFINSL</sequence>
<dbReference type="Proteomes" id="UP000203816">
    <property type="component" value="Segment"/>
</dbReference>
<name>A0A192YA98_9CAUD</name>
<organism evidence="1 2">
    <name type="scientific">Morganella phage vB_MmoM_MP1</name>
    <dbReference type="NCBI Taxonomy" id="1852628"/>
    <lineage>
        <taxon>Viruses</taxon>
        <taxon>Duplodnaviria</taxon>
        <taxon>Heunggongvirae</taxon>
        <taxon>Uroviricota</taxon>
        <taxon>Caudoviricetes</taxon>
        <taxon>Pantevenvirales</taxon>
        <taxon>Straboviridae</taxon>
        <taxon>Gualtarvirus</taxon>
        <taxon>Gualtarvirus mp1</taxon>
    </lineage>
</organism>
<accession>A0A192YA98</accession>